<dbReference type="AlphaFoldDB" id="A0A5C6B059"/>
<gene>
    <name evidence="2" type="ORF">Pla52n_28840</name>
</gene>
<name>A0A5C6B059_9BACT</name>
<reference evidence="2 3" key="1">
    <citation type="submission" date="2019-02" db="EMBL/GenBank/DDBJ databases">
        <title>Deep-cultivation of Planctomycetes and their phenomic and genomic characterization uncovers novel biology.</title>
        <authorList>
            <person name="Wiegand S."/>
            <person name="Jogler M."/>
            <person name="Boedeker C."/>
            <person name="Pinto D."/>
            <person name="Vollmers J."/>
            <person name="Rivas-Marin E."/>
            <person name="Kohn T."/>
            <person name="Peeters S.H."/>
            <person name="Heuer A."/>
            <person name="Rast P."/>
            <person name="Oberbeckmann S."/>
            <person name="Bunk B."/>
            <person name="Jeske O."/>
            <person name="Meyerdierks A."/>
            <person name="Storesund J.E."/>
            <person name="Kallscheuer N."/>
            <person name="Luecker S."/>
            <person name="Lage O.M."/>
            <person name="Pohl T."/>
            <person name="Merkel B.J."/>
            <person name="Hornburger P."/>
            <person name="Mueller R.-W."/>
            <person name="Bruemmer F."/>
            <person name="Labrenz M."/>
            <person name="Spormann A.M."/>
            <person name="Op Den Camp H."/>
            <person name="Overmann J."/>
            <person name="Amann R."/>
            <person name="Jetten M.S.M."/>
            <person name="Mascher T."/>
            <person name="Medema M.H."/>
            <person name="Devos D.P."/>
            <person name="Kaster A.-K."/>
            <person name="Ovreas L."/>
            <person name="Rohde M."/>
            <person name="Galperin M.Y."/>
            <person name="Jogler C."/>
        </authorList>
    </citation>
    <scope>NUCLEOTIDE SEQUENCE [LARGE SCALE GENOMIC DNA]</scope>
    <source>
        <strain evidence="2 3">Pla52n</strain>
    </source>
</reference>
<comment type="caution">
    <text evidence="2">The sequence shown here is derived from an EMBL/GenBank/DDBJ whole genome shotgun (WGS) entry which is preliminary data.</text>
</comment>
<evidence type="ECO:0000313" key="3">
    <source>
        <dbReference type="Proteomes" id="UP000320176"/>
    </source>
</evidence>
<feature type="chain" id="PRO_5022759083" evidence="1">
    <location>
        <begin position="21"/>
        <end position="103"/>
    </location>
</feature>
<sequence precursor="true">MFRAFAILLFVFAVPTFASAAEIVKFQLKDWKAQHIHDTKKADKITDTLKKIGCEVERAEHNGHVDVKYRCPKERQMTLKTHEEASQWEKWLKGYGFTVSHSH</sequence>
<protein>
    <submittedName>
        <fullName evidence="2">Uncharacterized protein</fullName>
    </submittedName>
</protein>
<proteinExistence type="predicted"/>
<accession>A0A5C6B059</accession>
<evidence type="ECO:0000256" key="1">
    <source>
        <dbReference type="SAM" id="SignalP"/>
    </source>
</evidence>
<feature type="signal peptide" evidence="1">
    <location>
        <begin position="1"/>
        <end position="20"/>
    </location>
</feature>
<organism evidence="2 3">
    <name type="scientific">Stieleria varia</name>
    <dbReference type="NCBI Taxonomy" id="2528005"/>
    <lineage>
        <taxon>Bacteria</taxon>
        <taxon>Pseudomonadati</taxon>
        <taxon>Planctomycetota</taxon>
        <taxon>Planctomycetia</taxon>
        <taxon>Pirellulales</taxon>
        <taxon>Pirellulaceae</taxon>
        <taxon>Stieleria</taxon>
    </lineage>
</organism>
<evidence type="ECO:0000313" key="2">
    <source>
        <dbReference type="EMBL" id="TWU04839.1"/>
    </source>
</evidence>
<keyword evidence="1" id="KW-0732">Signal</keyword>
<dbReference type="Proteomes" id="UP000320176">
    <property type="component" value="Unassembled WGS sequence"/>
</dbReference>
<dbReference type="EMBL" id="SJPN01000003">
    <property type="protein sequence ID" value="TWU04839.1"/>
    <property type="molecule type" value="Genomic_DNA"/>
</dbReference>
<keyword evidence="3" id="KW-1185">Reference proteome</keyword>
<dbReference type="OrthoDB" id="290569at2"/>
<dbReference type="RefSeq" id="WP_146520185.1">
    <property type="nucleotide sequence ID" value="NZ_CP151726.1"/>
</dbReference>